<feature type="region of interest" description="Disordered" evidence="1">
    <location>
        <begin position="998"/>
        <end position="1187"/>
    </location>
</feature>
<proteinExistence type="predicted"/>
<evidence type="ECO:0000313" key="3">
    <source>
        <dbReference type="Proteomes" id="UP000076580"/>
    </source>
</evidence>
<dbReference type="RefSeq" id="XP_040653749.1">
    <property type="nucleotide sequence ID" value="XM_040803645.1"/>
</dbReference>
<sequence length="1187" mass="132876">MTCSGCALFVKLPHEKTPASWKPAESQLLADVAQLDFVEDRDTIPSKAYFCFPSDFGDDDTPMDAWDSRQYLAHLRTAAGVLVGPPRCGGSIHHSVLKLRKVDDTGSWSDSVRTYGFSGIRQSDLRAIQPWRNAAEAKANGEWAKDSRGNDVARMPEVQLLRQTLPDKNVYFVIPGFYPDMTPDFANFVPEVHLLRPTSVQFPAALSRMRAIVDNFLGNEVHGVTHIRLLSGRRTIGDDIDSNQGTLLLPMKGTVSADHIAKCLTELVRDDARFIVLHPIYQDEETTLHAGWAKGTSSRESTLPLPPLGSTVAEFREQVYELCQLLVGERVLYNPDADDVSISPYLLNGLELPTYIVGPKTTDDEWFSIRAQMPTRNANVHIWPASKWDWQKRMARSNIWGPRYGPAARYSGNSDVDEKNLALQRPTQVDSYRLSESTDVIDSDLMAKQRKPRQSRHESDNAGSQVYSIFEDHRSVSPVEYEPKGSAVTAAIVPDIGLNEVAREKRLTRKLRSMLLQRIVRCPYPQCDFTIRGEENHAFESHVYKWHLARKCIWCDEPVFEWWDDERKDRHLREKHRERLMGSLGVTSGVITQRDGEEIVTIPLKQLPSIVYWSSSLPGPPADTNPYDDDETRHATSLHPLYGPGQRFCDRCGRDRRHFATKAEELYHDRNCVPGVLNGARCNFCKDCGAYRWYTHEDILRSGRCPNGAYEPCSHLSDPQGPGEFCVRCGIDFRPLSPSVRLLHEESCRGYDSQPGRFCPHCGVNFWEGHAVADWHYNTRHIETCAAMGDEETAIEPRNDGDSEGQTNKQSKANKDDASRKPKKRKRFTGNEDDNTADSHCGPEDALETMRDQPTLSRVEQGGAKRRRDDADTSYSGDISSDSSDSLAPNEVETGRPAKRQRRRRTKDDDGLYQYSSDEDSADGLLPDEDDLRREESAGDEETADQAESQIFTEAGETERPKKAFVVSSGELDGEYRYASDGYGRRKRRKIFVQSKAMATAKDAASLPKQGANQTTNRTTEHRRNELVDEAAATHERPVPLEVPVAQEPARSPTSSSDHANGSPLDQNDASEAASRPPAPPPASPPDPSRTSTKQVKKPTNKKAAGKRRKKATAKAVPKPKPLPKPAKAAVRRKATVKKEATPDGTPTLSSIPLADHIVATEANTQKDGRPLRRSTRTRIRTQKTRA</sequence>
<dbReference type="EMBL" id="LAYC01000003">
    <property type="protein sequence ID" value="KYK54397.1"/>
    <property type="molecule type" value="Genomic_DNA"/>
</dbReference>
<feature type="compositionally biased region" description="Pro residues" evidence="1">
    <location>
        <begin position="1077"/>
        <end position="1088"/>
    </location>
</feature>
<evidence type="ECO:0000256" key="1">
    <source>
        <dbReference type="SAM" id="MobiDB-lite"/>
    </source>
</evidence>
<keyword evidence="3" id="KW-1185">Reference proteome</keyword>
<feature type="compositionally biased region" description="Basic and acidic residues" evidence="1">
    <location>
        <begin position="1019"/>
        <end position="1039"/>
    </location>
</feature>
<organism evidence="2 3">
    <name type="scientific">Drechmeria coniospora</name>
    <name type="common">Nematophagous fungus</name>
    <name type="synonym">Meria coniospora</name>
    <dbReference type="NCBI Taxonomy" id="98403"/>
    <lineage>
        <taxon>Eukaryota</taxon>
        <taxon>Fungi</taxon>
        <taxon>Dikarya</taxon>
        <taxon>Ascomycota</taxon>
        <taxon>Pezizomycotina</taxon>
        <taxon>Sordariomycetes</taxon>
        <taxon>Hypocreomycetidae</taxon>
        <taxon>Hypocreales</taxon>
        <taxon>Ophiocordycipitaceae</taxon>
        <taxon>Drechmeria</taxon>
    </lineage>
</organism>
<protein>
    <submittedName>
        <fullName evidence="2">Uncharacterized protein</fullName>
    </submittedName>
</protein>
<comment type="caution">
    <text evidence="2">The sequence shown here is derived from an EMBL/GenBank/DDBJ whole genome shotgun (WGS) entry which is preliminary data.</text>
</comment>
<feature type="region of interest" description="Disordered" evidence="1">
    <location>
        <begin position="795"/>
        <end position="966"/>
    </location>
</feature>
<dbReference type="InParanoid" id="A0A151GBB6"/>
<feature type="compositionally biased region" description="Basic residues" evidence="1">
    <location>
        <begin position="1095"/>
        <end position="1113"/>
    </location>
</feature>
<evidence type="ECO:0000313" key="2">
    <source>
        <dbReference type="EMBL" id="KYK54397.1"/>
    </source>
</evidence>
<feature type="compositionally biased region" description="Low complexity" evidence="1">
    <location>
        <begin position="873"/>
        <end position="886"/>
    </location>
</feature>
<dbReference type="GeneID" id="63718998"/>
<feature type="region of interest" description="Disordered" evidence="1">
    <location>
        <begin position="443"/>
        <end position="464"/>
    </location>
</feature>
<reference evidence="2 3" key="1">
    <citation type="journal article" date="2016" name="Sci. Rep.">
        <title>Insights into Adaptations to a Near-Obligate Nematode Endoparasitic Lifestyle from the Finished Genome of Drechmeria coniospora.</title>
        <authorList>
            <person name="Zhang L."/>
            <person name="Zhou Z."/>
            <person name="Guo Q."/>
            <person name="Fokkens L."/>
            <person name="Miskei M."/>
            <person name="Pocsi I."/>
            <person name="Zhang W."/>
            <person name="Chen M."/>
            <person name="Wang L."/>
            <person name="Sun Y."/>
            <person name="Donzelli B.G."/>
            <person name="Gibson D.M."/>
            <person name="Nelson D.R."/>
            <person name="Luo J.G."/>
            <person name="Rep M."/>
            <person name="Liu H."/>
            <person name="Yang S."/>
            <person name="Wang J."/>
            <person name="Krasnoff S.B."/>
            <person name="Xu Y."/>
            <person name="Molnar I."/>
            <person name="Lin M."/>
        </authorList>
    </citation>
    <scope>NUCLEOTIDE SEQUENCE [LARGE SCALE GENOMIC DNA]</scope>
    <source>
        <strain evidence="2 3">ARSEF 6962</strain>
    </source>
</reference>
<dbReference type="AlphaFoldDB" id="A0A151GBB6"/>
<feature type="compositionally biased region" description="Basic residues" evidence="1">
    <location>
        <begin position="1172"/>
        <end position="1187"/>
    </location>
</feature>
<dbReference type="Proteomes" id="UP000076580">
    <property type="component" value="Chromosome 03"/>
</dbReference>
<feature type="compositionally biased region" description="Acidic residues" evidence="1">
    <location>
        <begin position="917"/>
        <end position="930"/>
    </location>
</feature>
<name>A0A151GBB6_DRECN</name>
<feature type="compositionally biased region" description="Polar residues" evidence="1">
    <location>
        <begin position="1052"/>
        <end position="1068"/>
    </location>
</feature>
<accession>A0A151GBB6</accession>
<dbReference type="STRING" id="98403.A0A151GBB6"/>
<gene>
    <name evidence="2" type="ORF">DCS_06355</name>
</gene>